<dbReference type="Proteomes" id="UP001231189">
    <property type="component" value="Unassembled WGS sequence"/>
</dbReference>
<evidence type="ECO:0000313" key="3">
    <source>
        <dbReference type="EMBL" id="KAK1651291.1"/>
    </source>
</evidence>
<evidence type="ECO:0000259" key="2">
    <source>
        <dbReference type="Pfam" id="PF13768"/>
    </source>
</evidence>
<dbReference type="SUPFAM" id="SSF53300">
    <property type="entry name" value="vWA-like"/>
    <property type="match status" value="1"/>
</dbReference>
<dbReference type="InterPro" id="IPR036465">
    <property type="entry name" value="vWFA_dom_sf"/>
</dbReference>
<gene>
    <name evidence="3" type="ORF">QYE76_069096</name>
</gene>
<comment type="caution">
    <text evidence="3">The sequence shown here is derived from an EMBL/GenBank/DDBJ whole genome shotgun (WGS) entry which is preliminary data.</text>
</comment>
<dbReference type="EMBL" id="JAUUTY010000004">
    <property type="protein sequence ID" value="KAK1651291.1"/>
    <property type="molecule type" value="Genomic_DNA"/>
</dbReference>
<feature type="region of interest" description="Disordered" evidence="1">
    <location>
        <begin position="1"/>
        <end position="21"/>
    </location>
</feature>
<dbReference type="Pfam" id="PF13768">
    <property type="entry name" value="VWA_3"/>
    <property type="match status" value="1"/>
</dbReference>
<protein>
    <recommendedName>
        <fullName evidence="2">VWFA domain-containing protein</fullName>
    </recommendedName>
</protein>
<proteinExistence type="predicted"/>
<dbReference type="AlphaFoldDB" id="A0AAD8SFM4"/>
<dbReference type="PANTHER" id="PTHR10579:SF112">
    <property type="entry name" value="OS04G0198300 PROTEIN"/>
    <property type="match status" value="1"/>
</dbReference>
<reference evidence="3" key="1">
    <citation type="submission" date="2023-07" db="EMBL/GenBank/DDBJ databases">
        <title>A chromosome-level genome assembly of Lolium multiflorum.</title>
        <authorList>
            <person name="Chen Y."/>
            <person name="Copetti D."/>
            <person name="Kolliker R."/>
            <person name="Studer B."/>
        </authorList>
    </citation>
    <scope>NUCLEOTIDE SEQUENCE</scope>
    <source>
        <strain evidence="3">02402/16</strain>
        <tissue evidence="3">Leaf</tissue>
    </source>
</reference>
<feature type="domain" description="VWFA" evidence="2">
    <location>
        <begin position="559"/>
        <end position="635"/>
    </location>
</feature>
<dbReference type="InterPro" id="IPR002035">
    <property type="entry name" value="VWF_A"/>
</dbReference>
<accession>A0AAD8SFM4</accession>
<dbReference type="Gene3D" id="3.40.50.410">
    <property type="entry name" value="von Willebrand factor, type A domain"/>
    <property type="match status" value="1"/>
</dbReference>
<dbReference type="InterPro" id="IPR051266">
    <property type="entry name" value="CLCR"/>
</dbReference>
<keyword evidence="4" id="KW-1185">Reference proteome</keyword>
<organism evidence="3 4">
    <name type="scientific">Lolium multiflorum</name>
    <name type="common">Italian ryegrass</name>
    <name type="synonym">Lolium perenne subsp. multiflorum</name>
    <dbReference type="NCBI Taxonomy" id="4521"/>
    <lineage>
        <taxon>Eukaryota</taxon>
        <taxon>Viridiplantae</taxon>
        <taxon>Streptophyta</taxon>
        <taxon>Embryophyta</taxon>
        <taxon>Tracheophyta</taxon>
        <taxon>Spermatophyta</taxon>
        <taxon>Magnoliopsida</taxon>
        <taxon>Liliopsida</taxon>
        <taxon>Poales</taxon>
        <taxon>Poaceae</taxon>
        <taxon>BOP clade</taxon>
        <taxon>Pooideae</taxon>
        <taxon>Poodae</taxon>
        <taxon>Poeae</taxon>
        <taxon>Poeae Chloroplast Group 2 (Poeae type)</taxon>
        <taxon>Loliodinae</taxon>
        <taxon>Loliinae</taxon>
        <taxon>Lolium</taxon>
    </lineage>
</organism>
<sequence length="994" mass="111280">MDEHGVPFPHPKRGRNQGPSSVNKLQLNAYAKTDAELPGSQRQTGTDCIPVMVSITAPSGMEAQREPVDLVVVLHVRKGRNVPEKWQELLKVALEIVTGKLETKDCLAIVPFMPSLLPMSEKNAKAVFEKYKPESIQTDTSLVIDLESAESIFNSRTYEDKKKRAGYIVVISNSEEDINSLLTWRFLSVHAFGFRGAHNAWTIHTIASSRDCSYAILDDELGRITQAFAATIDRITSAVAVMPIEIQLKCEEKVHLSGLIGSPRLSYSISDNKKNGTIWPRAHLPDVPTNFVVLLYTGNLRNDECIDLSKVLKVSAKYYQNPRASQARTTTNFPKGQDGIGEVLGEEVEVYTVSKDMPGSKEVAAEIVRLEAVRIIHEIIEENKPDWDQLQAAAKKQRDRWTKLEKYNEGDDEDGKKNMEIKELVAEIILENKTDWEKLRAAAEKLRKGWTTLKYSRCGLAAGELISSLSSEMQEMETRLYNNYMWPEYLLSWKSHQWWQLPLPPLFMDKLDTEDDPLLRLRITANVDDIPRHKKGLPVLVQVMAPEVGLAKAKRAPVDVVALLDTEKKTKKKRELLIKAMEVIMDKLGHQDRIAIIPVQTATTQPAARFMDMSKQGRRETSIKLKSIVVKKPAPAAPYTIPSATQTSHGRDHSKFIKFITNCLGIAPTNSPTLIPSPASSGSDVVTDDGTKLWEALKDAEKLLDGHRKKDHIGFIIVISDGNGDFVRQETLTSKYTMHAFGFRECGPHNIRVMHYIANSSSDGIYAIIDDHLNQVTCAFKACINKITSTLTVTTEVGILCSNSSNEVALSTVNSGKFISAIAKKEAAIFVGALYAGAVRNFIVYVHKVDMVSEEDYANFSKLFRIDIKWLNAFTNKDAPANSGALPSVNDSAGDKEKLDGQVVIVRDGSNEFKEVMTDIIVRFKAIKIIHEVTNPNYRQEVLIERLQNICHGNTRLVRDIQTMVANLRRDIDILSHMLSWETFQGLSEHPPMK</sequence>
<name>A0AAD8SFM4_LOLMU</name>
<evidence type="ECO:0000313" key="4">
    <source>
        <dbReference type="Proteomes" id="UP001231189"/>
    </source>
</evidence>
<evidence type="ECO:0000256" key="1">
    <source>
        <dbReference type="SAM" id="MobiDB-lite"/>
    </source>
</evidence>
<dbReference type="PANTHER" id="PTHR10579">
    <property type="entry name" value="CALCIUM-ACTIVATED CHLORIDE CHANNEL REGULATOR"/>
    <property type="match status" value="1"/>
</dbReference>